<dbReference type="PANTHER" id="PTHR43365:SF1">
    <property type="entry name" value="ACETYL-COA C-ACYLTRANSFERASE"/>
    <property type="match status" value="1"/>
</dbReference>
<dbReference type="Pfam" id="PF02803">
    <property type="entry name" value="Thiolase_C"/>
    <property type="match status" value="1"/>
</dbReference>
<organism evidence="7 8">
    <name type="scientific">Saccharopolyspora oryzae</name>
    <dbReference type="NCBI Taxonomy" id="2997343"/>
    <lineage>
        <taxon>Bacteria</taxon>
        <taxon>Bacillati</taxon>
        <taxon>Actinomycetota</taxon>
        <taxon>Actinomycetes</taxon>
        <taxon>Pseudonocardiales</taxon>
        <taxon>Pseudonocardiaceae</taxon>
        <taxon>Saccharopolyspora</taxon>
    </lineage>
</organism>
<dbReference type="NCBIfam" id="NF006090">
    <property type="entry name" value="PRK08242.1"/>
    <property type="match status" value="1"/>
</dbReference>
<feature type="domain" description="Thiolase N-terminal" evidence="5">
    <location>
        <begin position="6"/>
        <end position="230"/>
    </location>
</feature>
<evidence type="ECO:0000313" key="8">
    <source>
        <dbReference type="Proteomes" id="UP001210380"/>
    </source>
</evidence>
<evidence type="ECO:0000259" key="5">
    <source>
        <dbReference type="Pfam" id="PF00108"/>
    </source>
</evidence>
<dbReference type="PROSITE" id="PS00098">
    <property type="entry name" value="THIOLASE_1"/>
    <property type="match status" value="1"/>
</dbReference>
<evidence type="ECO:0000313" key="7">
    <source>
        <dbReference type="EMBL" id="MDA3626540.1"/>
    </source>
</evidence>
<dbReference type="CDD" id="cd00751">
    <property type="entry name" value="thiolase"/>
    <property type="match status" value="1"/>
</dbReference>
<gene>
    <name evidence="7" type="ORF">OU415_13925</name>
</gene>
<feature type="domain" description="Thiolase C-terminal" evidence="6">
    <location>
        <begin position="281"/>
        <end position="402"/>
    </location>
</feature>
<dbReference type="NCBIfam" id="TIGR01930">
    <property type="entry name" value="AcCoA-C-Actrans"/>
    <property type="match status" value="1"/>
</dbReference>
<evidence type="ECO:0000256" key="3">
    <source>
        <dbReference type="ARBA" id="ARBA00023315"/>
    </source>
</evidence>
<dbReference type="InterPro" id="IPR020615">
    <property type="entry name" value="Thiolase_acyl_enz_int_AS"/>
</dbReference>
<evidence type="ECO:0000256" key="1">
    <source>
        <dbReference type="ARBA" id="ARBA00010982"/>
    </source>
</evidence>
<dbReference type="PROSITE" id="PS00099">
    <property type="entry name" value="THIOLASE_3"/>
    <property type="match status" value="1"/>
</dbReference>
<name>A0ABT4UXX8_9PSEU</name>
<evidence type="ECO:0000256" key="2">
    <source>
        <dbReference type="ARBA" id="ARBA00022679"/>
    </source>
</evidence>
<dbReference type="InterPro" id="IPR020610">
    <property type="entry name" value="Thiolase_AS"/>
</dbReference>
<keyword evidence="3 4" id="KW-0012">Acyltransferase</keyword>
<sequence length="404" mass="42247">MSEAFVYDAIRTPRGRGKKTGSLHGVKPISLVVGLIQELQRRHPELDPALIDDVVLGVVSPVSDQGGDIAKTSALAAGLPETVSGVQLNRFCASGLEAVNIAAQKVRSGWEDAVLAGGVESMSRVPMGSDGGAWAMDPETNFDTAFVPQGIGADLIATLEGFDRTTVDAYAAESQTRAAKAWADGRFARSVVPVNDRNGQVVLDRDEHIRAGSTVDSLSGLKPSFADIGELGGFDAVALQKYHWVERIDHVHTPGNSSGIVDGAALALIGSESLGERTGLRPRARIVSAALSGADPTIMLTGPGPAVRKALAKAEMSIDQIDLVEINEAFAAVPLKFMKEFGVSHDKVNVNGGAIAMGHPLGATGAMILGTLIDELERRNQRYGLATLCIGGGMGIATIVERIG</sequence>
<comment type="similarity">
    <text evidence="1 4">Belongs to the thiolase-like superfamily. Thiolase family.</text>
</comment>
<accession>A0ABT4UXX8</accession>
<evidence type="ECO:0000256" key="4">
    <source>
        <dbReference type="RuleBase" id="RU003557"/>
    </source>
</evidence>
<dbReference type="InterPro" id="IPR020617">
    <property type="entry name" value="Thiolase_C"/>
</dbReference>
<dbReference type="InterPro" id="IPR020616">
    <property type="entry name" value="Thiolase_N"/>
</dbReference>
<dbReference type="InterPro" id="IPR002155">
    <property type="entry name" value="Thiolase"/>
</dbReference>
<protein>
    <submittedName>
        <fullName evidence="7">Acetyl-CoA C-acetyltransferase</fullName>
        <ecNumber evidence="7">2.3.1.9</ecNumber>
    </submittedName>
</protein>
<dbReference type="PIRSF" id="PIRSF000429">
    <property type="entry name" value="Ac-CoA_Ac_transf"/>
    <property type="match status" value="1"/>
</dbReference>
<dbReference type="EC" id="2.3.1.9" evidence="7"/>
<dbReference type="InterPro" id="IPR020613">
    <property type="entry name" value="Thiolase_CS"/>
</dbReference>
<dbReference type="InterPro" id="IPR016039">
    <property type="entry name" value="Thiolase-like"/>
</dbReference>
<dbReference type="Proteomes" id="UP001210380">
    <property type="component" value="Unassembled WGS sequence"/>
</dbReference>
<evidence type="ECO:0000259" key="6">
    <source>
        <dbReference type="Pfam" id="PF02803"/>
    </source>
</evidence>
<dbReference type="Pfam" id="PF00108">
    <property type="entry name" value="Thiolase_N"/>
    <property type="match status" value="1"/>
</dbReference>
<comment type="caution">
    <text evidence="7">The sequence shown here is derived from an EMBL/GenBank/DDBJ whole genome shotgun (WGS) entry which is preliminary data.</text>
</comment>
<proteinExistence type="inferred from homology"/>
<dbReference type="PANTHER" id="PTHR43365">
    <property type="entry name" value="BLR7806 PROTEIN"/>
    <property type="match status" value="1"/>
</dbReference>
<keyword evidence="8" id="KW-1185">Reference proteome</keyword>
<dbReference type="Gene3D" id="3.40.47.10">
    <property type="match status" value="2"/>
</dbReference>
<reference evidence="7 8" key="1">
    <citation type="submission" date="2022-11" db="EMBL/GenBank/DDBJ databases">
        <title>Draft genome sequence of Saccharopolyspora sp. WRP15-2 isolated from rhizosphere soils of wild rice in Thailand.</title>
        <authorList>
            <person name="Duangmal K."/>
            <person name="Kammanee S."/>
            <person name="Muangham S."/>
        </authorList>
    </citation>
    <scope>NUCLEOTIDE SEQUENCE [LARGE SCALE GENOMIC DNA]</scope>
    <source>
        <strain evidence="7 8">WRP15-2</strain>
    </source>
</reference>
<dbReference type="SUPFAM" id="SSF53901">
    <property type="entry name" value="Thiolase-like"/>
    <property type="match status" value="2"/>
</dbReference>
<dbReference type="EMBL" id="JAQGLA010000016">
    <property type="protein sequence ID" value="MDA3626540.1"/>
    <property type="molecule type" value="Genomic_DNA"/>
</dbReference>
<dbReference type="PROSITE" id="PS00737">
    <property type="entry name" value="THIOLASE_2"/>
    <property type="match status" value="1"/>
</dbReference>
<dbReference type="GO" id="GO:0003985">
    <property type="term" value="F:acetyl-CoA C-acetyltransferase activity"/>
    <property type="evidence" value="ECO:0007669"/>
    <property type="project" value="UniProtKB-EC"/>
</dbReference>
<keyword evidence="2 4" id="KW-0808">Transferase</keyword>
<dbReference type="RefSeq" id="WP_270949141.1">
    <property type="nucleotide sequence ID" value="NZ_JAQGLA010000016.1"/>
</dbReference>